<dbReference type="GO" id="GO:0046872">
    <property type="term" value="F:metal ion binding"/>
    <property type="evidence" value="ECO:0007669"/>
    <property type="project" value="UniProtKB-KW"/>
</dbReference>
<dbReference type="PANTHER" id="PTHR43135">
    <property type="entry name" value="ALPHA-D-RIBOSE 1-METHYLPHOSPHONATE 5-TRIPHOSPHATE DIPHOSPHATASE"/>
    <property type="match status" value="1"/>
</dbReference>
<dbReference type="Pfam" id="PF01979">
    <property type="entry name" value="Amidohydro_1"/>
    <property type="match status" value="1"/>
</dbReference>
<dbReference type="InterPro" id="IPR051781">
    <property type="entry name" value="Metallo-dep_Hydrolase"/>
</dbReference>
<dbReference type="Pfam" id="PF22039">
    <property type="entry name" value="HUTI_composite_bact"/>
    <property type="match status" value="1"/>
</dbReference>
<dbReference type="Proteomes" id="UP000501058">
    <property type="component" value="Chromosome"/>
</dbReference>
<dbReference type="InterPro" id="IPR057744">
    <property type="entry name" value="OTAase-like"/>
</dbReference>
<dbReference type="RefSeq" id="WP_166232927.1">
    <property type="nucleotide sequence ID" value="NZ_CP049865.1"/>
</dbReference>
<dbReference type="SUPFAM" id="SSF51338">
    <property type="entry name" value="Composite domain of metallo-dependent hydrolases"/>
    <property type="match status" value="2"/>
</dbReference>
<dbReference type="Gene3D" id="2.30.40.10">
    <property type="entry name" value="Urease, subunit C, domain 1"/>
    <property type="match status" value="1"/>
</dbReference>
<dbReference type="SUPFAM" id="SSF51556">
    <property type="entry name" value="Metallo-dependent hydrolases"/>
    <property type="match status" value="1"/>
</dbReference>
<evidence type="ECO:0000256" key="3">
    <source>
        <dbReference type="ARBA" id="ARBA00022833"/>
    </source>
</evidence>
<feature type="domain" description="Amidohydrolase-related" evidence="4">
    <location>
        <begin position="57"/>
        <end position="390"/>
    </location>
</feature>
<evidence type="ECO:0000259" key="4">
    <source>
        <dbReference type="Pfam" id="PF01979"/>
    </source>
</evidence>
<protein>
    <submittedName>
        <fullName evidence="6">Amidohydrolase family protein</fullName>
    </submittedName>
</protein>
<proteinExistence type="predicted"/>
<evidence type="ECO:0000256" key="2">
    <source>
        <dbReference type="ARBA" id="ARBA00022801"/>
    </source>
</evidence>
<keyword evidence="2 6" id="KW-0378">Hydrolase</keyword>
<name>A0A6G7Y5P4_9ACTN</name>
<evidence type="ECO:0000259" key="5">
    <source>
        <dbReference type="Pfam" id="PF22039"/>
    </source>
</evidence>
<evidence type="ECO:0000313" key="7">
    <source>
        <dbReference type="Proteomes" id="UP000501058"/>
    </source>
</evidence>
<dbReference type="AlphaFoldDB" id="A0A6G7Y5P4"/>
<dbReference type="KEGG" id="prv:G7070_06615"/>
<feature type="domain" description="Aminodeoxyfutalosine deaminase/Imidazolonepropionase-like composite" evidence="5">
    <location>
        <begin position="24"/>
        <end position="46"/>
    </location>
</feature>
<dbReference type="Gene3D" id="3.20.20.140">
    <property type="entry name" value="Metal-dependent hydrolases"/>
    <property type="match status" value="1"/>
</dbReference>
<dbReference type="InterPro" id="IPR054418">
    <property type="entry name" value="MQNX/HUTI_composite_N"/>
</dbReference>
<evidence type="ECO:0000256" key="1">
    <source>
        <dbReference type="ARBA" id="ARBA00022723"/>
    </source>
</evidence>
<evidence type="ECO:0000313" key="6">
    <source>
        <dbReference type="EMBL" id="QIK71996.1"/>
    </source>
</evidence>
<keyword evidence="7" id="KW-1185">Reference proteome</keyword>
<accession>A0A6G7Y5P4</accession>
<reference evidence="6 7" key="1">
    <citation type="submission" date="2020-03" db="EMBL/GenBank/DDBJ databases">
        <title>Propioniciclava sp. nov., isolated from Hydrophilus acuminatus.</title>
        <authorList>
            <person name="Hyun D.-W."/>
            <person name="Bae J.-W."/>
        </authorList>
    </citation>
    <scope>NUCLEOTIDE SEQUENCE [LARGE SCALE GENOMIC DNA]</scope>
    <source>
        <strain evidence="6 7">HDW11</strain>
    </source>
</reference>
<dbReference type="InterPro" id="IPR011059">
    <property type="entry name" value="Metal-dep_hydrolase_composite"/>
</dbReference>
<dbReference type="EMBL" id="CP049865">
    <property type="protein sequence ID" value="QIK71996.1"/>
    <property type="molecule type" value="Genomic_DNA"/>
</dbReference>
<keyword evidence="3" id="KW-0862">Zinc</keyword>
<keyword evidence="1" id="KW-0479">Metal-binding</keyword>
<gene>
    <name evidence="6" type="ORF">G7070_06615</name>
</gene>
<dbReference type="GO" id="GO:0016810">
    <property type="term" value="F:hydrolase activity, acting on carbon-nitrogen (but not peptide) bonds"/>
    <property type="evidence" value="ECO:0007669"/>
    <property type="project" value="InterPro"/>
</dbReference>
<sequence>MSAPTTHRAGRVLTGTPGEELRDAAVVIDGTTIAWVGPVADLPAEHGAVVDHGDDATILPGLIDTHVHLAFDGSAKPVEVMLAADDLERYTIMLRSARELLSAGVTTARDLGAPGLLDVRVKQAINAGSARGPRLLVVNAPITVTGGHCYFLGGEAETVDGVIQAVRRARRDGADHIKIMSTGGNMTPGTLPAKAQFTPEEMQAIVDAAHHYGMRVAAHCHGTPGIRNAINAGVDSLEHYAFTQADGTNRPDAEVIAMTAQSGQYVCRTVCAALGTFLTYIDKTADEVFEPGLNRRLLDAGVKVVAGTDAGIDNAPHVEYVYGLAGMAAFGMTNDEVLHSATALAAESLGLEGVTGRLAAGLDADVIVVRGNPRADLEALRDVELVIARGEEYRPEFRSRRRWNDEVSQPQYVPA</sequence>
<organism evidence="6 7">
    <name type="scientific">Propioniciclava coleopterorum</name>
    <dbReference type="NCBI Taxonomy" id="2714937"/>
    <lineage>
        <taxon>Bacteria</taxon>
        <taxon>Bacillati</taxon>
        <taxon>Actinomycetota</taxon>
        <taxon>Actinomycetes</taxon>
        <taxon>Propionibacteriales</taxon>
        <taxon>Propionibacteriaceae</taxon>
        <taxon>Propioniciclava</taxon>
    </lineage>
</organism>
<dbReference type="InterPro" id="IPR032466">
    <property type="entry name" value="Metal_Hydrolase"/>
</dbReference>
<dbReference type="CDD" id="cd01299">
    <property type="entry name" value="Met_dep_hydrolase_A"/>
    <property type="match status" value="1"/>
</dbReference>
<dbReference type="InterPro" id="IPR006680">
    <property type="entry name" value="Amidohydro-rel"/>
</dbReference>
<dbReference type="PANTHER" id="PTHR43135:SF3">
    <property type="entry name" value="ALPHA-D-RIBOSE 1-METHYLPHOSPHONATE 5-TRIPHOSPHATE DIPHOSPHATASE"/>
    <property type="match status" value="1"/>
</dbReference>